<dbReference type="EnsemblFungi" id="MAPG_06424T0">
    <property type="protein sequence ID" value="MAPG_06424T0"/>
    <property type="gene ID" value="MAPG_06424"/>
</dbReference>
<dbReference type="EMBL" id="GL876970">
    <property type="protein sequence ID" value="KLU87424.1"/>
    <property type="molecule type" value="Genomic_DNA"/>
</dbReference>
<name>A0A0C4E1Z8_MAGP6</name>
<reference evidence="2" key="5">
    <citation type="submission" date="2015-06" db="UniProtKB">
        <authorList>
            <consortium name="EnsemblFungi"/>
        </authorList>
    </citation>
    <scope>IDENTIFICATION</scope>
    <source>
        <strain evidence="2">ATCC 64411</strain>
    </source>
</reference>
<proteinExistence type="predicted"/>
<dbReference type="OrthoDB" id="4521980at2759"/>
<protein>
    <submittedName>
        <fullName evidence="1 2">Uncharacterized protein</fullName>
    </submittedName>
</protein>
<dbReference type="OMA" id="SITWEGN"/>
<dbReference type="STRING" id="644358.A0A0C4E1Z8"/>
<evidence type="ECO:0000313" key="2">
    <source>
        <dbReference type="EnsemblFungi" id="MAPG_06424T0"/>
    </source>
</evidence>
<reference evidence="2" key="4">
    <citation type="journal article" date="2015" name="G3 (Bethesda)">
        <title>Genome sequences of three phytopathogenic species of the Magnaporthaceae family of fungi.</title>
        <authorList>
            <person name="Okagaki L.H."/>
            <person name="Nunes C.C."/>
            <person name="Sailsbery J."/>
            <person name="Clay B."/>
            <person name="Brown D."/>
            <person name="John T."/>
            <person name="Oh Y."/>
            <person name="Young N."/>
            <person name="Fitzgerald M."/>
            <person name="Haas B.J."/>
            <person name="Zeng Q."/>
            <person name="Young S."/>
            <person name="Adiconis X."/>
            <person name="Fan L."/>
            <person name="Levin J.Z."/>
            <person name="Mitchell T.K."/>
            <person name="Okubara P.A."/>
            <person name="Farman M.L."/>
            <person name="Kohn L.M."/>
            <person name="Birren B."/>
            <person name="Ma L.-J."/>
            <person name="Dean R.A."/>
        </authorList>
    </citation>
    <scope>NUCLEOTIDE SEQUENCE</scope>
    <source>
        <strain evidence="2">ATCC 64411 / 73-15</strain>
    </source>
</reference>
<accession>A0A0C4E1Z8</accession>
<gene>
    <name evidence="1" type="ORF">MAPG_06424</name>
</gene>
<dbReference type="EMBL" id="ADBL01001559">
    <property type="status" value="NOT_ANNOTATED_CDS"/>
    <property type="molecule type" value="Genomic_DNA"/>
</dbReference>
<evidence type="ECO:0000313" key="3">
    <source>
        <dbReference type="Proteomes" id="UP000011715"/>
    </source>
</evidence>
<dbReference type="eggNOG" id="ENOG502RU96">
    <property type="taxonomic scope" value="Eukaryota"/>
</dbReference>
<dbReference type="VEuPathDB" id="FungiDB:MAPG_06424"/>
<reference evidence="1" key="1">
    <citation type="submission" date="2010-05" db="EMBL/GenBank/DDBJ databases">
        <title>The Genome Sequence of Magnaporthe poae strain ATCC 64411.</title>
        <authorList>
            <consortium name="The Broad Institute Genome Sequencing Platform"/>
            <consortium name="Broad Institute Genome Sequencing Center for Infectious Disease"/>
            <person name="Ma L.-J."/>
            <person name="Dead R."/>
            <person name="Young S."/>
            <person name="Zeng Q."/>
            <person name="Koehrsen M."/>
            <person name="Alvarado L."/>
            <person name="Berlin A."/>
            <person name="Chapman S.B."/>
            <person name="Chen Z."/>
            <person name="Freedman E."/>
            <person name="Gellesch M."/>
            <person name="Goldberg J."/>
            <person name="Griggs A."/>
            <person name="Gujja S."/>
            <person name="Heilman E.R."/>
            <person name="Heiman D."/>
            <person name="Hepburn T."/>
            <person name="Howarth C."/>
            <person name="Jen D."/>
            <person name="Larson L."/>
            <person name="Mehta T."/>
            <person name="Neiman D."/>
            <person name="Pearson M."/>
            <person name="Roberts A."/>
            <person name="Saif S."/>
            <person name="Shea T."/>
            <person name="Shenoy N."/>
            <person name="Sisk P."/>
            <person name="Stolte C."/>
            <person name="Sykes S."/>
            <person name="Walk T."/>
            <person name="White J."/>
            <person name="Yandava C."/>
            <person name="Haas B."/>
            <person name="Nusbaum C."/>
            <person name="Birren B."/>
        </authorList>
    </citation>
    <scope>NUCLEOTIDE SEQUENCE</scope>
    <source>
        <strain evidence="1">ATCC 64411</strain>
    </source>
</reference>
<dbReference type="Proteomes" id="UP000011715">
    <property type="component" value="Unassembled WGS sequence"/>
</dbReference>
<keyword evidence="3" id="KW-1185">Reference proteome</keyword>
<reference evidence="3" key="2">
    <citation type="submission" date="2010-05" db="EMBL/GenBank/DDBJ databases">
        <title>The genome sequence of Magnaporthe poae strain ATCC 64411.</title>
        <authorList>
            <person name="Ma L.-J."/>
            <person name="Dead R."/>
            <person name="Young S."/>
            <person name="Zeng Q."/>
            <person name="Koehrsen M."/>
            <person name="Alvarado L."/>
            <person name="Berlin A."/>
            <person name="Chapman S.B."/>
            <person name="Chen Z."/>
            <person name="Freedman E."/>
            <person name="Gellesch M."/>
            <person name="Goldberg J."/>
            <person name="Griggs A."/>
            <person name="Gujja S."/>
            <person name="Heilman E.R."/>
            <person name="Heiman D."/>
            <person name="Hepburn T."/>
            <person name="Howarth C."/>
            <person name="Jen D."/>
            <person name="Larson L."/>
            <person name="Mehta T."/>
            <person name="Neiman D."/>
            <person name="Pearson M."/>
            <person name="Roberts A."/>
            <person name="Saif S."/>
            <person name="Shea T."/>
            <person name="Shenoy N."/>
            <person name="Sisk P."/>
            <person name="Stolte C."/>
            <person name="Sykes S."/>
            <person name="Walk T."/>
            <person name="White J."/>
            <person name="Yandava C."/>
            <person name="Haas B."/>
            <person name="Nusbaum C."/>
            <person name="Birren B."/>
        </authorList>
    </citation>
    <scope>NUCLEOTIDE SEQUENCE [LARGE SCALE GENOMIC DNA]</scope>
    <source>
        <strain evidence="3">ATCC 64411 / 73-15</strain>
    </source>
</reference>
<organism evidence="2 3">
    <name type="scientific">Magnaporthiopsis poae (strain ATCC 64411 / 73-15)</name>
    <name type="common">Kentucky bluegrass fungus</name>
    <name type="synonym">Magnaporthe poae</name>
    <dbReference type="NCBI Taxonomy" id="644358"/>
    <lineage>
        <taxon>Eukaryota</taxon>
        <taxon>Fungi</taxon>
        <taxon>Dikarya</taxon>
        <taxon>Ascomycota</taxon>
        <taxon>Pezizomycotina</taxon>
        <taxon>Sordariomycetes</taxon>
        <taxon>Sordariomycetidae</taxon>
        <taxon>Magnaporthales</taxon>
        <taxon>Magnaporthaceae</taxon>
        <taxon>Magnaporthiopsis</taxon>
    </lineage>
</organism>
<reference evidence="1" key="3">
    <citation type="submission" date="2011-03" db="EMBL/GenBank/DDBJ databases">
        <title>Annotation of Magnaporthe poae ATCC 64411.</title>
        <authorList>
            <person name="Ma L.-J."/>
            <person name="Dead R."/>
            <person name="Young S.K."/>
            <person name="Zeng Q."/>
            <person name="Gargeya S."/>
            <person name="Fitzgerald M."/>
            <person name="Haas B."/>
            <person name="Abouelleil A."/>
            <person name="Alvarado L."/>
            <person name="Arachchi H.M."/>
            <person name="Berlin A."/>
            <person name="Brown A."/>
            <person name="Chapman S.B."/>
            <person name="Chen Z."/>
            <person name="Dunbar C."/>
            <person name="Freedman E."/>
            <person name="Gearin G."/>
            <person name="Gellesch M."/>
            <person name="Goldberg J."/>
            <person name="Griggs A."/>
            <person name="Gujja S."/>
            <person name="Heiman D."/>
            <person name="Howarth C."/>
            <person name="Larson L."/>
            <person name="Lui A."/>
            <person name="MacDonald P.J.P."/>
            <person name="Mehta T."/>
            <person name="Montmayeur A."/>
            <person name="Murphy C."/>
            <person name="Neiman D."/>
            <person name="Pearson M."/>
            <person name="Priest M."/>
            <person name="Roberts A."/>
            <person name="Saif S."/>
            <person name="Shea T."/>
            <person name="Shenoy N."/>
            <person name="Sisk P."/>
            <person name="Stolte C."/>
            <person name="Sykes S."/>
            <person name="Yandava C."/>
            <person name="Wortman J."/>
            <person name="Nusbaum C."/>
            <person name="Birren B."/>
        </authorList>
    </citation>
    <scope>NUCLEOTIDE SEQUENCE</scope>
    <source>
        <strain evidence="1">ATCC 64411</strain>
    </source>
</reference>
<dbReference type="AlphaFoldDB" id="A0A0C4E1Z8"/>
<sequence length="148" mass="16594">MAVGSQLWHLQLGPRDGREPLVKPTRKSIISPVASAWDLSISASDFGRLKVGFRPECMEDRWVIQVTDPDPDHDGGATLIHISRSWTYMELYTLHVKKGDDGSIKIESITWKGNQFDAVSGEERSKKEAMYLCRALLGCAMEAFPKDD</sequence>
<evidence type="ECO:0000313" key="1">
    <source>
        <dbReference type="EMBL" id="KLU87424.1"/>
    </source>
</evidence>